<evidence type="ECO:0000259" key="8">
    <source>
        <dbReference type="PROSITE" id="PS50928"/>
    </source>
</evidence>
<evidence type="ECO:0000256" key="6">
    <source>
        <dbReference type="ARBA" id="ARBA00023136"/>
    </source>
</evidence>
<evidence type="ECO:0000313" key="9">
    <source>
        <dbReference type="EMBL" id="MDG0791354.1"/>
    </source>
</evidence>
<feature type="domain" description="ABC transmembrane type-1" evidence="8">
    <location>
        <begin position="87"/>
        <end position="277"/>
    </location>
</feature>
<dbReference type="CDD" id="cd06261">
    <property type="entry name" value="TM_PBP2"/>
    <property type="match status" value="1"/>
</dbReference>
<evidence type="ECO:0000256" key="4">
    <source>
        <dbReference type="ARBA" id="ARBA00022692"/>
    </source>
</evidence>
<keyword evidence="6 7" id="KW-0472">Membrane</keyword>
<keyword evidence="10" id="KW-1185">Reference proteome</keyword>
<dbReference type="RefSeq" id="WP_277565111.1">
    <property type="nucleotide sequence ID" value="NZ_JAPDHZ010000002.1"/>
</dbReference>
<protein>
    <submittedName>
        <fullName evidence="9">Carbohydrate ABC transporter permease</fullName>
    </submittedName>
</protein>
<keyword evidence="5 7" id="KW-1133">Transmembrane helix</keyword>
<comment type="caution">
    <text evidence="9">The sequence shown here is derived from an EMBL/GenBank/DDBJ whole genome shotgun (WGS) entry which is preliminary data.</text>
</comment>
<dbReference type="InterPro" id="IPR000515">
    <property type="entry name" value="MetI-like"/>
</dbReference>
<evidence type="ECO:0000256" key="5">
    <source>
        <dbReference type="ARBA" id="ARBA00022989"/>
    </source>
</evidence>
<dbReference type="SUPFAM" id="SSF161098">
    <property type="entry name" value="MetI-like"/>
    <property type="match status" value="1"/>
</dbReference>
<evidence type="ECO:0000313" key="10">
    <source>
        <dbReference type="Proteomes" id="UP001153387"/>
    </source>
</evidence>
<accession>A0A9X4KFN9</accession>
<dbReference type="PANTHER" id="PTHR43744">
    <property type="entry name" value="ABC TRANSPORTER PERMEASE PROTEIN MG189-RELATED-RELATED"/>
    <property type="match status" value="1"/>
</dbReference>
<evidence type="ECO:0000256" key="3">
    <source>
        <dbReference type="ARBA" id="ARBA00022475"/>
    </source>
</evidence>
<evidence type="ECO:0000256" key="2">
    <source>
        <dbReference type="ARBA" id="ARBA00022448"/>
    </source>
</evidence>
<gene>
    <name evidence="9" type="ORF">OMP38_11100</name>
</gene>
<sequence>MSKAARERTILSSYDLRKPSVKIGYGLMLLALAAIAFTMLYPFGTTIFSSLKTRQEIFVFPPTFLPKHWTFANYSEGFQYVDLGRSFLNTLVIYVGMATIPLLIMGLAAFSLSQMKIPFRKTTTLFFMSTLMIPSATYLIPSFLNLQSLGLIDSYWALWLPAAANAFNIVLLKSFFDGIHKELFEAARIDGASEIRVFLRLAVPMSLPVFSTLLIFAFTQTWNDWYWPSLIITTPEKLPIAPVVYRNITQSVNIPLNVKFSVLTVVMIPPLAFFLIFQKNIMHGLNLSGVKG</sequence>
<comment type="similarity">
    <text evidence="7">Belongs to the binding-protein-dependent transport system permease family.</text>
</comment>
<name>A0A9X4KFN9_9BACL</name>
<proteinExistence type="inferred from homology"/>
<feature type="transmembrane region" description="Helical" evidence="7">
    <location>
        <begin position="197"/>
        <end position="218"/>
    </location>
</feature>
<comment type="subcellular location">
    <subcellularLocation>
        <location evidence="1 7">Cell membrane</location>
        <topology evidence="1 7">Multi-pass membrane protein</topology>
    </subcellularLocation>
</comment>
<feature type="transmembrane region" description="Helical" evidence="7">
    <location>
        <begin position="21"/>
        <end position="43"/>
    </location>
</feature>
<dbReference type="GO" id="GO:0055085">
    <property type="term" value="P:transmembrane transport"/>
    <property type="evidence" value="ECO:0007669"/>
    <property type="project" value="InterPro"/>
</dbReference>
<keyword evidence="4 7" id="KW-0812">Transmembrane</keyword>
<dbReference type="InterPro" id="IPR035906">
    <property type="entry name" value="MetI-like_sf"/>
</dbReference>
<feature type="transmembrane region" description="Helical" evidence="7">
    <location>
        <begin position="156"/>
        <end position="176"/>
    </location>
</feature>
<organism evidence="9 10">
    <name type="scientific">Cohnella ginsengisoli</name>
    <dbReference type="NCBI Taxonomy" id="425004"/>
    <lineage>
        <taxon>Bacteria</taxon>
        <taxon>Bacillati</taxon>
        <taxon>Bacillota</taxon>
        <taxon>Bacilli</taxon>
        <taxon>Bacillales</taxon>
        <taxon>Paenibacillaceae</taxon>
        <taxon>Cohnella</taxon>
    </lineage>
</organism>
<keyword evidence="3" id="KW-1003">Cell membrane</keyword>
<feature type="transmembrane region" description="Helical" evidence="7">
    <location>
        <begin position="124"/>
        <end position="144"/>
    </location>
</feature>
<reference evidence="9 10" key="1">
    <citation type="submission" date="2022-10" db="EMBL/GenBank/DDBJ databases">
        <title>Comparative genomic analysis of Cohnella hashimotonis sp. nov., isolated from the International Space Station.</title>
        <authorList>
            <person name="Simpson A."/>
            <person name="Venkateswaran K."/>
        </authorList>
    </citation>
    <scope>NUCLEOTIDE SEQUENCE [LARGE SCALE GENOMIC DNA]</scope>
    <source>
        <strain evidence="9 10">DSM 18997</strain>
    </source>
</reference>
<feature type="transmembrane region" description="Helical" evidence="7">
    <location>
        <begin position="260"/>
        <end position="277"/>
    </location>
</feature>
<dbReference type="Proteomes" id="UP001153387">
    <property type="component" value="Unassembled WGS sequence"/>
</dbReference>
<dbReference type="PROSITE" id="PS50928">
    <property type="entry name" value="ABC_TM1"/>
    <property type="match status" value="1"/>
</dbReference>
<dbReference type="PANTHER" id="PTHR43744:SF12">
    <property type="entry name" value="ABC TRANSPORTER PERMEASE PROTEIN MG189-RELATED"/>
    <property type="match status" value="1"/>
</dbReference>
<keyword evidence="2 7" id="KW-0813">Transport</keyword>
<evidence type="ECO:0000256" key="1">
    <source>
        <dbReference type="ARBA" id="ARBA00004651"/>
    </source>
</evidence>
<dbReference type="EMBL" id="JAPDHZ010000002">
    <property type="protein sequence ID" value="MDG0791354.1"/>
    <property type="molecule type" value="Genomic_DNA"/>
</dbReference>
<dbReference type="Gene3D" id="1.10.3720.10">
    <property type="entry name" value="MetI-like"/>
    <property type="match status" value="1"/>
</dbReference>
<evidence type="ECO:0000256" key="7">
    <source>
        <dbReference type="RuleBase" id="RU363032"/>
    </source>
</evidence>
<dbReference type="GO" id="GO:0005886">
    <property type="term" value="C:plasma membrane"/>
    <property type="evidence" value="ECO:0007669"/>
    <property type="project" value="UniProtKB-SubCell"/>
</dbReference>
<feature type="transmembrane region" description="Helical" evidence="7">
    <location>
        <begin position="91"/>
        <end position="112"/>
    </location>
</feature>
<dbReference type="AlphaFoldDB" id="A0A9X4KFN9"/>
<dbReference type="Pfam" id="PF00528">
    <property type="entry name" value="BPD_transp_1"/>
    <property type="match status" value="1"/>
</dbReference>